<dbReference type="EMBL" id="BFEA01001048">
    <property type="protein sequence ID" value="GBG92387.1"/>
    <property type="molecule type" value="Genomic_DNA"/>
</dbReference>
<protein>
    <submittedName>
        <fullName evidence="2">Uncharacterized protein</fullName>
    </submittedName>
</protein>
<feature type="region of interest" description="Disordered" evidence="1">
    <location>
        <begin position="25"/>
        <end position="46"/>
    </location>
</feature>
<gene>
    <name evidence="2" type="ORF">CBR_g55294</name>
</gene>
<name>A0A388MCU8_CHABU</name>
<feature type="compositionally biased region" description="Polar residues" evidence="1">
    <location>
        <begin position="381"/>
        <end position="391"/>
    </location>
</feature>
<feature type="compositionally biased region" description="Acidic residues" evidence="1">
    <location>
        <begin position="30"/>
        <end position="43"/>
    </location>
</feature>
<organism evidence="2 3">
    <name type="scientific">Chara braunii</name>
    <name type="common">Braun's stonewort</name>
    <dbReference type="NCBI Taxonomy" id="69332"/>
    <lineage>
        <taxon>Eukaryota</taxon>
        <taxon>Viridiplantae</taxon>
        <taxon>Streptophyta</taxon>
        <taxon>Charophyceae</taxon>
        <taxon>Charales</taxon>
        <taxon>Characeae</taxon>
        <taxon>Chara</taxon>
    </lineage>
</organism>
<reference evidence="2 3" key="1">
    <citation type="journal article" date="2018" name="Cell">
        <title>The Chara Genome: Secondary Complexity and Implications for Plant Terrestrialization.</title>
        <authorList>
            <person name="Nishiyama T."/>
            <person name="Sakayama H."/>
            <person name="Vries J.D."/>
            <person name="Buschmann H."/>
            <person name="Saint-Marcoux D."/>
            <person name="Ullrich K.K."/>
            <person name="Haas F.B."/>
            <person name="Vanderstraeten L."/>
            <person name="Becker D."/>
            <person name="Lang D."/>
            <person name="Vosolsobe S."/>
            <person name="Rombauts S."/>
            <person name="Wilhelmsson P.K.I."/>
            <person name="Janitza P."/>
            <person name="Kern R."/>
            <person name="Heyl A."/>
            <person name="Rumpler F."/>
            <person name="Villalobos L.I.A.C."/>
            <person name="Clay J.M."/>
            <person name="Skokan R."/>
            <person name="Toyoda A."/>
            <person name="Suzuki Y."/>
            <person name="Kagoshima H."/>
            <person name="Schijlen E."/>
            <person name="Tajeshwar N."/>
            <person name="Catarino B."/>
            <person name="Hetherington A.J."/>
            <person name="Saltykova A."/>
            <person name="Bonnot C."/>
            <person name="Breuninger H."/>
            <person name="Symeonidi A."/>
            <person name="Radhakrishnan G.V."/>
            <person name="Van Nieuwerburgh F."/>
            <person name="Deforce D."/>
            <person name="Chang C."/>
            <person name="Karol K.G."/>
            <person name="Hedrich R."/>
            <person name="Ulvskov P."/>
            <person name="Glockner G."/>
            <person name="Delwiche C.F."/>
            <person name="Petrasek J."/>
            <person name="Van de Peer Y."/>
            <person name="Friml J."/>
            <person name="Beilby M."/>
            <person name="Dolan L."/>
            <person name="Kohara Y."/>
            <person name="Sugano S."/>
            <person name="Fujiyama A."/>
            <person name="Delaux P.-M."/>
            <person name="Quint M."/>
            <person name="TheiBen G."/>
            <person name="Hagemann M."/>
            <person name="Harholt J."/>
            <person name="Dunand C."/>
            <person name="Zachgo S."/>
            <person name="Langdale J."/>
            <person name="Maumus F."/>
            <person name="Straeten D.V.D."/>
            <person name="Gould S.B."/>
            <person name="Rensing S.A."/>
        </authorList>
    </citation>
    <scope>NUCLEOTIDE SEQUENCE [LARGE SCALE GENOMIC DNA]</scope>
    <source>
        <strain evidence="2 3">S276</strain>
    </source>
</reference>
<dbReference type="AlphaFoldDB" id="A0A388MCU8"/>
<evidence type="ECO:0000256" key="1">
    <source>
        <dbReference type="SAM" id="MobiDB-lite"/>
    </source>
</evidence>
<accession>A0A388MCU8</accession>
<dbReference type="Gramene" id="GBG92387">
    <property type="protein sequence ID" value="GBG92387"/>
    <property type="gene ID" value="CBR_g55294"/>
</dbReference>
<proteinExistence type="predicted"/>
<keyword evidence="3" id="KW-1185">Reference proteome</keyword>
<feature type="compositionally biased region" description="Low complexity" evidence="1">
    <location>
        <begin position="368"/>
        <end position="380"/>
    </location>
</feature>
<dbReference type="Proteomes" id="UP000265515">
    <property type="component" value="Unassembled WGS sequence"/>
</dbReference>
<feature type="region of interest" description="Disordered" evidence="1">
    <location>
        <begin position="354"/>
        <end position="413"/>
    </location>
</feature>
<comment type="caution">
    <text evidence="2">The sequence shown here is derived from an EMBL/GenBank/DDBJ whole genome shotgun (WGS) entry which is preliminary data.</text>
</comment>
<evidence type="ECO:0000313" key="3">
    <source>
        <dbReference type="Proteomes" id="UP000265515"/>
    </source>
</evidence>
<sequence>MKEKVFVDLFGPEFNFHAGLIQRESVTTENEGDSGEKEEEDESLTLTEEEKAYHAKLLAEGRKDRVKAIAANQKTSVTKYVRNAFLPMVPSRWVESQSWSVDDKLWDLYTFNYVALIHADSYRFLASLTGEKMKKCKEKALTDNMDLIRGEYPLTLDAMKLPVIGDFNRTKCSVSASALAVRGFLGPKVQTAIAELKHIWNVGRPYLKCQCVAEGKGDCGKDISCCDHTFWYLLSDLHYLFPEAPSLRARARAFRVRARTTWQAGILSLVVFTHMREVMVKMAFSVAGDPSRTAHNIIDNPTIMLNKFPRTMAKLILPARYVRTSHERKLDVTPASTAKKTKKVQQSTLEFYVPPAQADTPASTREQPTLSATSTPPSSTITIQEEGQASACSRPLRRSPRGLGLASASLFKN</sequence>
<evidence type="ECO:0000313" key="2">
    <source>
        <dbReference type="EMBL" id="GBG92387.1"/>
    </source>
</evidence>